<dbReference type="PANTHER" id="PTHR14218">
    <property type="entry name" value="PROTEASE S8 TRIPEPTIDYL PEPTIDASE I CLN2"/>
    <property type="match status" value="1"/>
</dbReference>
<dbReference type="AlphaFoldDB" id="A0A229RC93"/>
<reference evidence="10 11" key="1">
    <citation type="submission" date="2017-07" db="EMBL/GenBank/DDBJ databases">
        <title>Amycolatopsis thailandensis Genome sequencing and assembly.</title>
        <authorList>
            <person name="Kaur N."/>
            <person name="Mayilraj S."/>
        </authorList>
    </citation>
    <scope>NUCLEOTIDE SEQUENCE [LARGE SCALE GENOMIC DNA]</scope>
    <source>
        <strain evidence="10 11">JCM 16380</strain>
    </source>
</reference>
<dbReference type="CDD" id="cd04056">
    <property type="entry name" value="Peptidases_S53"/>
    <property type="match status" value="1"/>
</dbReference>
<evidence type="ECO:0000256" key="2">
    <source>
        <dbReference type="ARBA" id="ARBA00022670"/>
    </source>
</evidence>
<name>A0A229RC93_9PSEU</name>
<evidence type="ECO:0000256" key="8">
    <source>
        <dbReference type="SAM" id="SignalP"/>
    </source>
</evidence>
<evidence type="ECO:0000256" key="7">
    <source>
        <dbReference type="ARBA" id="ARBA00023145"/>
    </source>
</evidence>
<evidence type="ECO:0000313" key="10">
    <source>
        <dbReference type="EMBL" id="OXM44268.1"/>
    </source>
</evidence>
<proteinExistence type="predicted"/>
<evidence type="ECO:0000256" key="3">
    <source>
        <dbReference type="ARBA" id="ARBA00022723"/>
    </source>
</evidence>
<dbReference type="Gene3D" id="3.40.50.200">
    <property type="entry name" value="Peptidase S8/S53 domain"/>
    <property type="match status" value="1"/>
</dbReference>
<dbReference type="RefSeq" id="WP_093939220.1">
    <property type="nucleotide sequence ID" value="NZ_NMQT01000190.1"/>
</dbReference>
<dbReference type="GO" id="GO:0008240">
    <property type="term" value="F:tripeptidyl-peptidase activity"/>
    <property type="evidence" value="ECO:0007669"/>
    <property type="project" value="TreeGrafter"/>
</dbReference>
<dbReference type="EMBL" id="NMQT01000190">
    <property type="protein sequence ID" value="OXM44268.1"/>
    <property type="molecule type" value="Genomic_DNA"/>
</dbReference>
<keyword evidence="5" id="KW-0720">Serine protease</keyword>
<dbReference type="InterPro" id="IPR050819">
    <property type="entry name" value="Tripeptidyl-peptidase_I"/>
</dbReference>
<comment type="cofactor">
    <cofactor evidence="1">
        <name>Ca(2+)</name>
        <dbReference type="ChEBI" id="CHEBI:29108"/>
    </cofactor>
</comment>
<protein>
    <recommendedName>
        <fullName evidence="9">Peptidase S53 domain-containing protein</fullName>
    </recommendedName>
</protein>
<evidence type="ECO:0000259" key="9">
    <source>
        <dbReference type="PROSITE" id="PS51695"/>
    </source>
</evidence>
<evidence type="ECO:0000256" key="5">
    <source>
        <dbReference type="ARBA" id="ARBA00022825"/>
    </source>
</evidence>
<feature type="signal peptide" evidence="8">
    <location>
        <begin position="1"/>
        <end position="29"/>
    </location>
</feature>
<keyword evidence="6" id="KW-0106">Calcium</keyword>
<dbReference type="PANTHER" id="PTHR14218:SF15">
    <property type="entry name" value="TRIPEPTIDYL-PEPTIDASE 1"/>
    <property type="match status" value="1"/>
</dbReference>
<sequence length="638" mass="64903">MQVRPSRAISVIAGCAALAGIAATTPAIAANDQDGDRVAVLGSTPAWATPAAKVGGTDDGAQRHIQVALALRDQPGAERLAKAISTPGSASYRKTLSADEFADRFAATDRTVEEVRGWLERQGVRITGVSTNRHFVEATADTATLEKAFGTKLATFQHRGKHGKLQKLVAPESAITLPSSVRAAVTAVLGLDDSEKTITPQRVDRRAPAAQAAGGAGCAAYWGQTVNTGVPQKYSDQSNALCGYNSAQTRGLYGLTPAQTGAGTNIGIVAAYNAESTFADANRAAAKFGAPPLAAGQYTVKLPDGGFNPDPACEPDGWAGEQALDVQAAHTVAPAARITYYAGADCRGLYTALNKAVADNAVGIITNSWGYNGDETAVPPSSRQAMDTIGVQAAIQGQTILFSSGDAGDLSGVAGKPSATFPASHPWVTAAGGTSAAVDGANKRMWETGWTSTGLVQSGNGYVPTQDKDGPFAGGAGGGVSRVYERPEYQAGKVSGARRAVPDIAALADAYTGFGVGSTVPGQGYFEYASGGTSLASPLLAGMIATAAQAAGTDRIGFVNPAIYDLAGTSAIADVKHRTGGVWTDQLLAYGGVSVPPGRGSYLVDLDTKPQSLQSGPGWDPLTGVGTPAAGFAAALAK</sequence>
<dbReference type="OrthoDB" id="3480681at2"/>
<comment type="caution">
    <text evidence="10">The sequence shown here is derived from an EMBL/GenBank/DDBJ whole genome shotgun (WGS) entry which is preliminary data.</text>
</comment>
<evidence type="ECO:0000313" key="11">
    <source>
        <dbReference type="Proteomes" id="UP000215223"/>
    </source>
</evidence>
<keyword evidence="11" id="KW-1185">Reference proteome</keyword>
<dbReference type="SUPFAM" id="SSF52743">
    <property type="entry name" value="Subtilisin-like"/>
    <property type="match status" value="1"/>
</dbReference>
<gene>
    <name evidence="10" type="ORF">CFP71_40660</name>
</gene>
<accession>A0A229RC93</accession>
<dbReference type="GO" id="GO:0046872">
    <property type="term" value="F:metal ion binding"/>
    <property type="evidence" value="ECO:0007669"/>
    <property type="project" value="UniProtKB-KW"/>
</dbReference>
<dbReference type="GO" id="GO:0004252">
    <property type="term" value="F:serine-type endopeptidase activity"/>
    <property type="evidence" value="ECO:0007669"/>
    <property type="project" value="InterPro"/>
</dbReference>
<dbReference type="SUPFAM" id="SSF54897">
    <property type="entry name" value="Protease propeptides/inhibitors"/>
    <property type="match status" value="1"/>
</dbReference>
<keyword evidence="4" id="KW-0378">Hydrolase</keyword>
<keyword evidence="7" id="KW-0865">Zymogen</keyword>
<dbReference type="Pfam" id="PF09286">
    <property type="entry name" value="Pro-kuma_activ"/>
    <property type="match status" value="1"/>
</dbReference>
<dbReference type="InterPro" id="IPR030400">
    <property type="entry name" value="Sedolisin_dom"/>
</dbReference>
<dbReference type="Proteomes" id="UP000215223">
    <property type="component" value="Unassembled WGS sequence"/>
</dbReference>
<keyword evidence="8" id="KW-0732">Signal</keyword>
<dbReference type="InterPro" id="IPR036852">
    <property type="entry name" value="Peptidase_S8/S53_dom_sf"/>
</dbReference>
<dbReference type="PROSITE" id="PS51695">
    <property type="entry name" value="SEDOLISIN"/>
    <property type="match status" value="1"/>
</dbReference>
<feature type="chain" id="PRO_5012963378" description="Peptidase S53 domain-containing protein" evidence="8">
    <location>
        <begin position="30"/>
        <end position="638"/>
    </location>
</feature>
<keyword evidence="3" id="KW-0479">Metal-binding</keyword>
<dbReference type="SMART" id="SM00944">
    <property type="entry name" value="Pro-kuma_activ"/>
    <property type="match status" value="1"/>
</dbReference>
<dbReference type="GO" id="GO:0006508">
    <property type="term" value="P:proteolysis"/>
    <property type="evidence" value="ECO:0007669"/>
    <property type="project" value="UniProtKB-KW"/>
</dbReference>
<dbReference type="InterPro" id="IPR015366">
    <property type="entry name" value="S53_propep"/>
</dbReference>
<evidence type="ECO:0000256" key="1">
    <source>
        <dbReference type="ARBA" id="ARBA00001913"/>
    </source>
</evidence>
<evidence type="ECO:0000256" key="6">
    <source>
        <dbReference type="ARBA" id="ARBA00022837"/>
    </source>
</evidence>
<keyword evidence="2" id="KW-0645">Protease</keyword>
<organism evidence="10 11">
    <name type="scientific">Amycolatopsis thailandensis</name>
    <dbReference type="NCBI Taxonomy" id="589330"/>
    <lineage>
        <taxon>Bacteria</taxon>
        <taxon>Bacillati</taxon>
        <taxon>Actinomycetota</taxon>
        <taxon>Actinomycetes</taxon>
        <taxon>Pseudonocardiales</taxon>
        <taxon>Pseudonocardiaceae</taxon>
        <taxon>Amycolatopsis</taxon>
    </lineage>
</organism>
<evidence type="ECO:0000256" key="4">
    <source>
        <dbReference type="ARBA" id="ARBA00022801"/>
    </source>
</evidence>
<feature type="domain" description="Peptidase S53" evidence="9">
    <location>
        <begin position="243"/>
        <end position="638"/>
    </location>
</feature>
<dbReference type="CDD" id="cd11377">
    <property type="entry name" value="Pro-peptidase_S53"/>
    <property type="match status" value="1"/>
</dbReference>